<gene>
    <name evidence="1" type="ORF">BS50DRAFT_677683</name>
</gene>
<dbReference type="STRING" id="1448308.A0A2T2NM20"/>
<dbReference type="EMBL" id="KZ678136">
    <property type="protein sequence ID" value="PSN66491.1"/>
    <property type="molecule type" value="Genomic_DNA"/>
</dbReference>
<dbReference type="AlphaFoldDB" id="A0A2T2NM20"/>
<accession>A0A2T2NM20</accession>
<organism evidence="1 2">
    <name type="scientific">Corynespora cassiicola Philippines</name>
    <dbReference type="NCBI Taxonomy" id="1448308"/>
    <lineage>
        <taxon>Eukaryota</taxon>
        <taxon>Fungi</taxon>
        <taxon>Dikarya</taxon>
        <taxon>Ascomycota</taxon>
        <taxon>Pezizomycotina</taxon>
        <taxon>Dothideomycetes</taxon>
        <taxon>Pleosporomycetidae</taxon>
        <taxon>Pleosporales</taxon>
        <taxon>Corynesporascaceae</taxon>
        <taxon>Corynespora</taxon>
    </lineage>
</organism>
<dbReference type="Proteomes" id="UP000240883">
    <property type="component" value="Unassembled WGS sequence"/>
</dbReference>
<evidence type="ECO:0000313" key="1">
    <source>
        <dbReference type="EMBL" id="PSN66491.1"/>
    </source>
</evidence>
<name>A0A2T2NM20_CORCC</name>
<protein>
    <submittedName>
        <fullName evidence="1">Uncharacterized protein</fullName>
    </submittedName>
</protein>
<evidence type="ECO:0000313" key="2">
    <source>
        <dbReference type="Proteomes" id="UP000240883"/>
    </source>
</evidence>
<proteinExistence type="predicted"/>
<keyword evidence="2" id="KW-1185">Reference proteome</keyword>
<reference evidence="1 2" key="1">
    <citation type="journal article" date="2018" name="Front. Microbiol.">
        <title>Genome-Wide Analysis of Corynespora cassiicola Leaf Fall Disease Putative Effectors.</title>
        <authorList>
            <person name="Lopez D."/>
            <person name="Ribeiro S."/>
            <person name="Label P."/>
            <person name="Fumanal B."/>
            <person name="Venisse J.S."/>
            <person name="Kohler A."/>
            <person name="de Oliveira R.R."/>
            <person name="Labutti K."/>
            <person name="Lipzen A."/>
            <person name="Lail K."/>
            <person name="Bauer D."/>
            <person name="Ohm R.A."/>
            <person name="Barry K.W."/>
            <person name="Spatafora J."/>
            <person name="Grigoriev I.V."/>
            <person name="Martin F.M."/>
            <person name="Pujade-Renaud V."/>
        </authorList>
    </citation>
    <scope>NUCLEOTIDE SEQUENCE [LARGE SCALE GENOMIC DNA]</scope>
    <source>
        <strain evidence="1 2">Philippines</strain>
    </source>
</reference>
<sequence>MTPSDIRFRNISGLWNSKISDLSTLEERLHEAVLVSLDIESFGANASEVGLAVLQAGKQPLPFHGILTRYYEENKVEALTIRLLDRGLKYEDPEWRFGDKVHASIEDVHHLTANMLSRYTGERILIGFAMQNAEMNWISKSCPSLAIHFSAWVDIQELVSQRRMQEELGSPTSDIKYPGLTNTLRAMGVTDWRAQKRRHCAANDALRNLIILSGLISHVPINPQHPSPKVRTFTQLKPTKTHHCAATIAAKDGGKLPIYSPGSVSKLFSNHPGLKSVALNWKTLHHRTEGVRFWRVEFDTQESLESFITDIDGSMIDNTEISVKTTF</sequence>
<dbReference type="OrthoDB" id="3945442at2759"/>